<keyword evidence="3" id="KW-0472">Membrane</keyword>
<comment type="subcellular location">
    <subcellularLocation>
        <location evidence="1">Endomembrane system</location>
    </subcellularLocation>
</comment>
<keyword evidence="2" id="KW-0677">Repeat</keyword>
<dbReference type="GO" id="GO:0006661">
    <property type="term" value="P:phosphatidylinositol biosynthetic process"/>
    <property type="evidence" value="ECO:0007669"/>
    <property type="project" value="InterPro"/>
</dbReference>
<accession>A0A9W6F935</accession>
<dbReference type="Proteomes" id="UP001165080">
    <property type="component" value="Unassembled WGS sequence"/>
</dbReference>
<dbReference type="GO" id="GO:0010008">
    <property type="term" value="C:endosome membrane"/>
    <property type="evidence" value="ECO:0007669"/>
    <property type="project" value="TreeGrafter"/>
</dbReference>
<organism evidence="6 7">
    <name type="scientific">Pleodorina starrii</name>
    <dbReference type="NCBI Taxonomy" id="330485"/>
    <lineage>
        <taxon>Eukaryota</taxon>
        <taxon>Viridiplantae</taxon>
        <taxon>Chlorophyta</taxon>
        <taxon>core chlorophytes</taxon>
        <taxon>Chlorophyceae</taxon>
        <taxon>CS clade</taxon>
        <taxon>Chlamydomonadales</taxon>
        <taxon>Volvocaceae</taxon>
        <taxon>Pleodorina</taxon>
    </lineage>
</organism>
<evidence type="ECO:0000256" key="1">
    <source>
        <dbReference type="ARBA" id="ARBA00004308"/>
    </source>
</evidence>
<keyword evidence="7" id="KW-1185">Reference proteome</keyword>
<dbReference type="PANTHER" id="PTHR16023">
    <property type="entry name" value="TAX1 BINDING PROTEIN-RELATED"/>
    <property type="match status" value="1"/>
</dbReference>
<evidence type="ECO:0000313" key="7">
    <source>
        <dbReference type="Proteomes" id="UP001165080"/>
    </source>
</evidence>
<sequence length="295" mass="30448">MRSFDSIDRLVALLETPCFTFLRLQLLEPRKHPSLLRALYGLLMLLPQCNAFRMLNARLQAVPTLELLQLGGGLGPTANGRASAANDRVTSSTQRPEPDAAPPDWADLSALLRVFRAAQLRQYEAYVEQRRPPPLMPVGTAGPGVTFATSITDRPTALSTADKGGVPYLPGAGAAPSSGLGFPDVIGRPAGGAVSPPPAAAVSAAAIGVAQVLSFADEGTEPVTRGASGVLSGGGPSFGDGSALLAAVPADAQLAQQMVPQQLQNQTQQQFQGGGPAFNPEAVRGQLHVSSVGSN</sequence>
<dbReference type="EMBL" id="BRXU01000040">
    <property type="protein sequence ID" value="GLC60987.1"/>
    <property type="molecule type" value="Genomic_DNA"/>
</dbReference>
<evidence type="ECO:0000313" key="6">
    <source>
        <dbReference type="EMBL" id="GLC60987.1"/>
    </source>
</evidence>
<dbReference type="PANTHER" id="PTHR16023:SF0">
    <property type="entry name" value="PROTEIN VAC14 HOMOLOG"/>
    <property type="match status" value="1"/>
</dbReference>
<comment type="caution">
    <text evidence="6">The sequence shown here is derived from an EMBL/GenBank/DDBJ whole genome shotgun (WGS) entry which is preliminary data.</text>
</comment>
<feature type="region of interest" description="Disordered" evidence="4">
    <location>
        <begin position="79"/>
        <end position="104"/>
    </location>
</feature>
<reference evidence="6 7" key="1">
    <citation type="journal article" date="2023" name="Commun. Biol.">
        <title>Reorganization of the ancestral sex-determining regions during the evolution of trioecy in Pleodorina starrii.</title>
        <authorList>
            <person name="Takahashi K."/>
            <person name="Suzuki S."/>
            <person name="Kawai-Toyooka H."/>
            <person name="Yamamoto K."/>
            <person name="Hamaji T."/>
            <person name="Ootsuki R."/>
            <person name="Yamaguchi H."/>
            <person name="Kawachi M."/>
            <person name="Higashiyama T."/>
            <person name="Nozaki H."/>
        </authorList>
    </citation>
    <scope>NUCLEOTIDE SEQUENCE [LARGE SCALE GENOMIC DNA]</scope>
    <source>
        <strain evidence="6 7">NIES-4479</strain>
    </source>
</reference>
<feature type="domain" description="Vacuolar protein 14 C-terminal Fig4-binding" evidence="5">
    <location>
        <begin position="6"/>
        <end position="62"/>
    </location>
</feature>
<evidence type="ECO:0000256" key="3">
    <source>
        <dbReference type="ARBA" id="ARBA00023136"/>
    </source>
</evidence>
<dbReference type="InterPro" id="IPR026825">
    <property type="entry name" value="Vac14"/>
</dbReference>
<dbReference type="AlphaFoldDB" id="A0A9W6F935"/>
<dbReference type="InterPro" id="IPR021841">
    <property type="entry name" value="VAC14_Fig4p-bd"/>
</dbReference>
<dbReference type="GO" id="GO:0070772">
    <property type="term" value="C:PAS complex"/>
    <property type="evidence" value="ECO:0007669"/>
    <property type="project" value="InterPro"/>
</dbReference>
<proteinExistence type="predicted"/>
<dbReference type="Pfam" id="PF11916">
    <property type="entry name" value="Vac14_Fig4_bd"/>
    <property type="match status" value="1"/>
</dbReference>
<protein>
    <recommendedName>
        <fullName evidence="5">Vacuolar protein 14 C-terminal Fig4-binding domain-containing protein</fullName>
    </recommendedName>
</protein>
<evidence type="ECO:0000259" key="5">
    <source>
        <dbReference type="Pfam" id="PF11916"/>
    </source>
</evidence>
<evidence type="ECO:0000256" key="2">
    <source>
        <dbReference type="ARBA" id="ARBA00022737"/>
    </source>
</evidence>
<gene>
    <name evidence="6" type="primary">PLEST002529</name>
    <name evidence="6" type="ORF">PLESTB_001703100</name>
</gene>
<evidence type="ECO:0000256" key="4">
    <source>
        <dbReference type="SAM" id="MobiDB-lite"/>
    </source>
</evidence>
<name>A0A9W6F935_9CHLO</name>